<reference evidence="11 12" key="1">
    <citation type="submission" date="2020-08" db="EMBL/GenBank/DDBJ databases">
        <title>Genomic Encyclopedia of Type Strains, Phase IV (KMG-IV): sequencing the most valuable type-strain genomes for metagenomic binning, comparative biology and taxonomic classification.</title>
        <authorList>
            <person name="Goeker M."/>
        </authorList>
    </citation>
    <scope>NUCLEOTIDE SEQUENCE [LARGE SCALE GENOMIC DNA]</scope>
    <source>
        <strain evidence="11 12">DSM 105137</strain>
    </source>
</reference>
<evidence type="ECO:0000256" key="6">
    <source>
        <dbReference type="ARBA" id="ARBA00022777"/>
    </source>
</evidence>
<dbReference type="InterPro" id="IPR036393">
    <property type="entry name" value="AceGlu_kinase-like_sf"/>
</dbReference>
<keyword evidence="5 9" id="KW-0547">Nucleotide-binding</keyword>
<evidence type="ECO:0000256" key="2">
    <source>
        <dbReference type="ARBA" id="ARBA00022571"/>
    </source>
</evidence>
<comment type="caution">
    <text evidence="11">The sequence shown here is derived from an EMBL/GenBank/DDBJ whole genome shotgun (WGS) entry which is preliminary data.</text>
</comment>
<keyword evidence="9" id="KW-0963">Cytoplasm</keyword>
<comment type="catalytic activity">
    <reaction evidence="8 9">
        <text>N-acetyl-L-glutamate + ATP = N-acetyl-L-glutamyl 5-phosphate + ADP</text>
        <dbReference type="Rhea" id="RHEA:14629"/>
        <dbReference type="ChEBI" id="CHEBI:30616"/>
        <dbReference type="ChEBI" id="CHEBI:44337"/>
        <dbReference type="ChEBI" id="CHEBI:57936"/>
        <dbReference type="ChEBI" id="CHEBI:456216"/>
        <dbReference type="EC" id="2.7.2.8"/>
    </reaction>
</comment>
<sequence>MIVLKIGGNVINNPATLHESLDYFASLLEPAVLVHGGGRKASQVITEMGREPVMIDGRRVTDLATLEIVTMVYAGMLNKDLVAQLQARGTNAIGLSGADGNAVLAQKRPVKDIDYGFAGDVTAVNAPLLDALLRLGLRPVLCPITHDSHGQLLNTNADTIANETATALAGMEHEVSLRYCFELPGVLTDIADHGSVIPELTPESYARYRADGQIAGGMVPKLDNAFAALRAGVTEVVIGDIASLREGRGTRIRLNRD</sequence>
<evidence type="ECO:0000259" key="10">
    <source>
        <dbReference type="Pfam" id="PF00696"/>
    </source>
</evidence>
<evidence type="ECO:0000256" key="5">
    <source>
        <dbReference type="ARBA" id="ARBA00022741"/>
    </source>
</evidence>
<dbReference type="Pfam" id="PF00696">
    <property type="entry name" value="AA_kinase"/>
    <property type="match status" value="1"/>
</dbReference>
<dbReference type="InterPro" id="IPR001048">
    <property type="entry name" value="Asp/Glu/Uridylate_kinase"/>
</dbReference>
<dbReference type="InterPro" id="IPR004662">
    <property type="entry name" value="AcgluKinase_fam"/>
</dbReference>
<keyword evidence="12" id="KW-1185">Reference proteome</keyword>
<dbReference type="GO" id="GO:0005737">
    <property type="term" value="C:cytoplasm"/>
    <property type="evidence" value="ECO:0007669"/>
    <property type="project" value="UniProtKB-SubCell"/>
</dbReference>
<dbReference type="Gene3D" id="3.40.1160.10">
    <property type="entry name" value="Acetylglutamate kinase-like"/>
    <property type="match status" value="1"/>
</dbReference>
<dbReference type="GO" id="GO:0042450">
    <property type="term" value="P:L-arginine biosynthetic process via ornithine"/>
    <property type="evidence" value="ECO:0007669"/>
    <property type="project" value="UniProtKB-UniRule"/>
</dbReference>
<evidence type="ECO:0000256" key="3">
    <source>
        <dbReference type="ARBA" id="ARBA00022605"/>
    </source>
</evidence>
<evidence type="ECO:0000313" key="11">
    <source>
        <dbReference type="EMBL" id="MBB4078535.1"/>
    </source>
</evidence>
<dbReference type="RefSeq" id="WP_183494780.1">
    <property type="nucleotide sequence ID" value="NZ_JACIFF010000002.1"/>
</dbReference>
<keyword evidence="4 9" id="KW-0808">Transferase</keyword>
<dbReference type="EC" id="2.7.2.8" evidence="9"/>
<comment type="pathway">
    <text evidence="1 9">Amino-acid biosynthesis; L-arginine biosynthesis; N(2)-acetyl-L-ornithine from L-glutamate: step 2/4.</text>
</comment>
<keyword evidence="7 9" id="KW-0067">ATP-binding</keyword>
<dbReference type="HAMAP" id="MF_00082">
    <property type="entry name" value="ArgB"/>
    <property type="match status" value="1"/>
</dbReference>
<dbReference type="GO" id="GO:0003991">
    <property type="term" value="F:acetylglutamate kinase activity"/>
    <property type="evidence" value="ECO:0007669"/>
    <property type="project" value="UniProtKB-UniRule"/>
</dbReference>
<accession>A0A840E4E3</accession>
<comment type="similarity">
    <text evidence="9">Belongs to the acetylglutamate kinase family. ArgB subfamily.</text>
</comment>
<organism evidence="11 12">
    <name type="scientific">Neolewinella aquimaris</name>
    <dbReference type="NCBI Taxonomy" id="1835722"/>
    <lineage>
        <taxon>Bacteria</taxon>
        <taxon>Pseudomonadati</taxon>
        <taxon>Bacteroidota</taxon>
        <taxon>Saprospiria</taxon>
        <taxon>Saprospirales</taxon>
        <taxon>Lewinellaceae</taxon>
        <taxon>Neolewinella</taxon>
    </lineage>
</organism>
<dbReference type="CDD" id="cd04238">
    <property type="entry name" value="AAK_NAGK-like"/>
    <property type="match status" value="1"/>
</dbReference>
<evidence type="ECO:0000256" key="7">
    <source>
        <dbReference type="ARBA" id="ARBA00022840"/>
    </source>
</evidence>
<name>A0A840E4E3_9BACT</name>
<feature type="domain" description="Aspartate/glutamate/uridylate kinase" evidence="10">
    <location>
        <begin position="1"/>
        <end position="239"/>
    </location>
</feature>
<protein>
    <recommendedName>
        <fullName evidence="9">Acetylglutamate kinase</fullName>
        <ecNumber evidence="9">2.7.2.8</ecNumber>
    </recommendedName>
    <alternativeName>
        <fullName evidence="9">N-acetyl-L-glutamate 5-phosphotransferase</fullName>
    </alternativeName>
    <alternativeName>
        <fullName evidence="9">NAG kinase</fullName>
        <shortName evidence="9">NAGK</shortName>
    </alternativeName>
</protein>
<proteinExistence type="inferred from homology"/>
<dbReference type="AlphaFoldDB" id="A0A840E4E3"/>
<feature type="binding site" evidence="9">
    <location>
        <position position="154"/>
    </location>
    <ligand>
        <name>substrate</name>
    </ligand>
</feature>
<comment type="subcellular location">
    <subcellularLocation>
        <location evidence="9">Cytoplasm</location>
    </subcellularLocation>
</comment>
<dbReference type="SUPFAM" id="SSF53633">
    <property type="entry name" value="Carbamate kinase-like"/>
    <property type="match status" value="1"/>
</dbReference>
<comment type="function">
    <text evidence="9">Catalyzes the ATP-dependent phosphorylation of N-acetyl-L-glutamate.</text>
</comment>
<dbReference type="PANTHER" id="PTHR23342">
    <property type="entry name" value="N-ACETYLGLUTAMATE SYNTHASE"/>
    <property type="match status" value="1"/>
</dbReference>
<evidence type="ECO:0000256" key="1">
    <source>
        <dbReference type="ARBA" id="ARBA00004828"/>
    </source>
</evidence>
<keyword evidence="3 9" id="KW-0028">Amino-acid biosynthesis</keyword>
<dbReference type="InterPro" id="IPR037528">
    <property type="entry name" value="ArgB"/>
</dbReference>
<dbReference type="PANTHER" id="PTHR23342:SF0">
    <property type="entry name" value="N-ACETYLGLUTAMATE SYNTHASE, MITOCHONDRIAL"/>
    <property type="match status" value="1"/>
</dbReference>
<dbReference type="NCBIfam" id="TIGR00761">
    <property type="entry name" value="argB"/>
    <property type="match status" value="1"/>
</dbReference>
<feature type="binding site" evidence="9">
    <location>
        <position position="59"/>
    </location>
    <ligand>
        <name>substrate</name>
    </ligand>
</feature>
<dbReference type="UniPathway" id="UPA00068">
    <property type="reaction ID" value="UER00107"/>
</dbReference>
<feature type="site" description="Transition state stabilizer" evidence="9">
    <location>
        <position position="221"/>
    </location>
</feature>
<evidence type="ECO:0000256" key="8">
    <source>
        <dbReference type="ARBA" id="ARBA00048141"/>
    </source>
</evidence>
<feature type="binding site" evidence="9">
    <location>
        <begin position="37"/>
        <end position="38"/>
    </location>
    <ligand>
        <name>substrate</name>
    </ligand>
</feature>
<feature type="site" description="Transition state stabilizer" evidence="9">
    <location>
        <position position="5"/>
    </location>
</feature>
<gene>
    <name evidence="9" type="primary">argB</name>
    <name evidence="11" type="ORF">GGR28_001148</name>
</gene>
<dbReference type="GO" id="GO:0005524">
    <property type="term" value="F:ATP binding"/>
    <property type="evidence" value="ECO:0007669"/>
    <property type="project" value="UniProtKB-UniRule"/>
</dbReference>
<keyword evidence="2 9" id="KW-0055">Arginine biosynthesis</keyword>
<dbReference type="Proteomes" id="UP000576209">
    <property type="component" value="Unassembled WGS sequence"/>
</dbReference>
<evidence type="ECO:0000313" key="12">
    <source>
        <dbReference type="Proteomes" id="UP000576209"/>
    </source>
</evidence>
<evidence type="ECO:0000256" key="4">
    <source>
        <dbReference type="ARBA" id="ARBA00022679"/>
    </source>
</evidence>
<dbReference type="PIRSF" id="PIRSF000728">
    <property type="entry name" value="NAGK"/>
    <property type="match status" value="1"/>
</dbReference>
<dbReference type="EMBL" id="JACIFF010000002">
    <property type="protein sequence ID" value="MBB4078535.1"/>
    <property type="molecule type" value="Genomic_DNA"/>
</dbReference>
<evidence type="ECO:0000256" key="9">
    <source>
        <dbReference type="HAMAP-Rule" id="MF_00082"/>
    </source>
</evidence>
<keyword evidence="6 9" id="KW-0418">Kinase</keyword>